<dbReference type="OrthoDB" id="6846267at2759"/>
<feature type="domain" description="Carboxylesterase type B" evidence="1">
    <location>
        <begin position="17"/>
        <end position="146"/>
    </location>
</feature>
<dbReference type="InterPro" id="IPR029058">
    <property type="entry name" value="AB_hydrolase_fold"/>
</dbReference>
<accession>A0A6A6XST3</accession>
<proteinExistence type="predicted"/>
<name>A0A6A6XST3_9PLEO</name>
<dbReference type="SUPFAM" id="SSF53474">
    <property type="entry name" value="alpha/beta-Hydrolases"/>
    <property type="match status" value="1"/>
</dbReference>
<dbReference type="AlphaFoldDB" id="A0A6A6XST3"/>
<dbReference type="EMBL" id="MU001761">
    <property type="protein sequence ID" value="KAF2799646.1"/>
    <property type="molecule type" value="Genomic_DNA"/>
</dbReference>
<evidence type="ECO:0000313" key="3">
    <source>
        <dbReference type="Proteomes" id="UP000799757"/>
    </source>
</evidence>
<dbReference type="GO" id="GO:0016787">
    <property type="term" value="F:hydrolase activity"/>
    <property type="evidence" value="ECO:0007669"/>
    <property type="project" value="UniProtKB-KW"/>
</dbReference>
<dbReference type="InterPro" id="IPR002018">
    <property type="entry name" value="CarbesteraseB"/>
</dbReference>
<keyword evidence="3" id="KW-1185">Reference proteome</keyword>
<dbReference type="Gene3D" id="3.40.50.1820">
    <property type="entry name" value="alpha/beta hydrolase"/>
    <property type="match status" value="1"/>
</dbReference>
<dbReference type="InterPro" id="IPR050309">
    <property type="entry name" value="Type-B_Carboxylest/Lipase"/>
</dbReference>
<dbReference type="Proteomes" id="UP000799757">
    <property type="component" value="Unassembled WGS sequence"/>
</dbReference>
<evidence type="ECO:0000259" key="1">
    <source>
        <dbReference type="Pfam" id="PF00135"/>
    </source>
</evidence>
<keyword evidence="2" id="KW-0378">Hydrolase</keyword>
<gene>
    <name evidence="2" type="ORF">K505DRAFT_230640</name>
</gene>
<dbReference type="PANTHER" id="PTHR11559">
    <property type="entry name" value="CARBOXYLESTERASE"/>
    <property type="match status" value="1"/>
</dbReference>
<reference evidence="2" key="1">
    <citation type="journal article" date="2020" name="Stud. Mycol.">
        <title>101 Dothideomycetes genomes: a test case for predicting lifestyles and emergence of pathogens.</title>
        <authorList>
            <person name="Haridas S."/>
            <person name="Albert R."/>
            <person name="Binder M."/>
            <person name="Bloem J."/>
            <person name="Labutti K."/>
            <person name="Salamov A."/>
            <person name="Andreopoulos B."/>
            <person name="Baker S."/>
            <person name="Barry K."/>
            <person name="Bills G."/>
            <person name="Bluhm B."/>
            <person name="Cannon C."/>
            <person name="Castanera R."/>
            <person name="Culley D."/>
            <person name="Daum C."/>
            <person name="Ezra D."/>
            <person name="Gonzalez J."/>
            <person name="Henrissat B."/>
            <person name="Kuo A."/>
            <person name="Liang C."/>
            <person name="Lipzen A."/>
            <person name="Lutzoni F."/>
            <person name="Magnuson J."/>
            <person name="Mondo S."/>
            <person name="Nolan M."/>
            <person name="Ohm R."/>
            <person name="Pangilinan J."/>
            <person name="Park H.-J."/>
            <person name="Ramirez L."/>
            <person name="Alfaro M."/>
            <person name="Sun H."/>
            <person name="Tritt A."/>
            <person name="Yoshinaga Y."/>
            <person name="Zwiers L.-H."/>
            <person name="Turgeon B."/>
            <person name="Goodwin S."/>
            <person name="Spatafora J."/>
            <person name="Crous P."/>
            <person name="Grigoriev I."/>
        </authorList>
    </citation>
    <scope>NUCLEOTIDE SEQUENCE</scope>
    <source>
        <strain evidence="2">CBS 109.77</strain>
    </source>
</reference>
<evidence type="ECO:0000313" key="2">
    <source>
        <dbReference type="EMBL" id="KAF2799646.1"/>
    </source>
</evidence>
<sequence>MALTQKALPVEHQYEMDEFNCLQLNISAPKRPAPSKDYPVAVWIHGGGNCVGSGAEPGYDMAAIAQHSIKQGQPTVFVTINYRLGIFGFLASGDLKKDNAAAGDEGVGNYALRDQLLAFEWIRKHISAFGGDPAKVTAIGHSAGSSRSLLELV</sequence>
<protein>
    <submittedName>
        <fullName evidence="2">Alpha/beta-hydrolase</fullName>
    </submittedName>
</protein>
<dbReference type="Pfam" id="PF00135">
    <property type="entry name" value="COesterase"/>
    <property type="match status" value="1"/>
</dbReference>
<organism evidence="2 3">
    <name type="scientific">Melanomma pulvis-pyrius CBS 109.77</name>
    <dbReference type="NCBI Taxonomy" id="1314802"/>
    <lineage>
        <taxon>Eukaryota</taxon>
        <taxon>Fungi</taxon>
        <taxon>Dikarya</taxon>
        <taxon>Ascomycota</taxon>
        <taxon>Pezizomycotina</taxon>
        <taxon>Dothideomycetes</taxon>
        <taxon>Pleosporomycetidae</taxon>
        <taxon>Pleosporales</taxon>
        <taxon>Melanommataceae</taxon>
        <taxon>Melanomma</taxon>
    </lineage>
</organism>